<dbReference type="EMBL" id="MDUX01000021">
    <property type="protein sequence ID" value="KAF7599424.1"/>
    <property type="molecule type" value="Genomic_DNA"/>
</dbReference>
<proteinExistence type="predicted"/>
<dbReference type="Proteomes" id="UP000623509">
    <property type="component" value="Unassembled WGS sequence"/>
</dbReference>
<protein>
    <recommendedName>
        <fullName evidence="6">ABC-type transport auxiliary lipoprotein component domain-containing protein</fullName>
    </recommendedName>
</protein>
<feature type="chain" id="PRO_5011972912" description="ABC-type transport auxiliary lipoprotein component domain-containing protein" evidence="1">
    <location>
        <begin position="22"/>
        <end position="188"/>
    </location>
</feature>
<evidence type="ECO:0000313" key="2">
    <source>
        <dbReference type="EMBL" id="KAF7599424.1"/>
    </source>
</evidence>
<dbReference type="AlphaFoldDB" id="A0A272ETK8"/>
<dbReference type="Gene3D" id="3.40.50.10610">
    <property type="entry name" value="ABC-type transport auxiliary lipoprotein component"/>
    <property type="match status" value="1"/>
</dbReference>
<reference evidence="3 4" key="2">
    <citation type="submission" date="2017-07" db="EMBL/GenBank/DDBJ databases">
        <title>Candidatus Dactylopiibacterium carminicum, a nitrogen-fixing symbiont of the cochineal insect Dactylopius coccus and Dactylopius opuntiae (Hemiptera: Coccoidea: Dactylopiidae).</title>
        <authorList>
            <person name="Vera A."/>
        </authorList>
    </citation>
    <scope>NUCLEOTIDE SEQUENCE [LARGE SCALE GENOMIC DNA]</scope>
    <source>
        <strain evidence="3 4">NFDCM</strain>
    </source>
</reference>
<evidence type="ECO:0000313" key="5">
    <source>
        <dbReference type="Proteomes" id="UP000623509"/>
    </source>
</evidence>
<dbReference type="OrthoDB" id="5568302at2"/>
<dbReference type="RefSeq" id="WP_095524402.1">
    <property type="nucleotide sequence ID" value="NZ_MDUX01000021.1"/>
</dbReference>
<dbReference type="EMBL" id="NMRN01000017">
    <property type="protein sequence ID" value="PAS93418.1"/>
    <property type="molecule type" value="Genomic_DNA"/>
</dbReference>
<name>A0A272ETK8_9RHOO</name>
<dbReference type="SUPFAM" id="SSF159594">
    <property type="entry name" value="XCC0632-like"/>
    <property type="match status" value="1"/>
</dbReference>
<comment type="caution">
    <text evidence="3">The sequence shown here is derived from an EMBL/GenBank/DDBJ whole genome shotgun (WGS) entry which is preliminary data.</text>
</comment>
<dbReference type="Proteomes" id="UP000216107">
    <property type="component" value="Unassembled WGS sequence"/>
</dbReference>
<dbReference type="PROSITE" id="PS51257">
    <property type="entry name" value="PROKAR_LIPOPROTEIN"/>
    <property type="match status" value="1"/>
</dbReference>
<sequence>MKRFLLPLCLMLAGCALSKPAAPLREHDLGPMFETPAGRAPVVLRKLSVSAAPQLSGLSMHYREAAHPTRLGSYVQHRWVTPPPNLVRQAMLRLLPQEPGERCSLMVLLNEFNVDIDAGGAARAVLASELKLSRDGQEILRRPADLRVPMPRPAPGEGALALREATIRLSQCIADWLTQAQVRERCAD</sequence>
<evidence type="ECO:0000256" key="1">
    <source>
        <dbReference type="SAM" id="SignalP"/>
    </source>
</evidence>
<reference evidence="2 5" key="1">
    <citation type="submission" date="2016-08" db="EMBL/GenBank/DDBJ databases">
        <title>Candidatus Dactylopiibacterium carminicum genome sequence.</title>
        <authorList>
            <person name="Ramirez-Puebla S.T."/>
            <person name="Ormeno-Orrillo E."/>
            <person name="Vera-Ponce De Leon A."/>
            <person name="Luis L."/>
            <person name="Sanchez-Flores A."/>
            <person name="Monica R."/>
            <person name="Martinez-Romero E."/>
        </authorList>
    </citation>
    <scope>NUCLEOTIDE SEQUENCE [LARGE SCALE GENOMIC DNA]</scope>
    <source>
        <strain evidence="2">END1</strain>
    </source>
</reference>
<accession>A0A272ETK8</accession>
<gene>
    <name evidence="2" type="ORF">BGI27_08175</name>
    <name evidence="3" type="ORF">CGU29_07645</name>
</gene>
<feature type="signal peptide" evidence="1">
    <location>
        <begin position="1"/>
        <end position="21"/>
    </location>
</feature>
<keyword evidence="5" id="KW-1185">Reference proteome</keyword>
<evidence type="ECO:0008006" key="6">
    <source>
        <dbReference type="Google" id="ProtNLM"/>
    </source>
</evidence>
<evidence type="ECO:0000313" key="4">
    <source>
        <dbReference type="Proteomes" id="UP000216107"/>
    </source>
</evidence>
<keyword evidence="1" id="KW-0732">Signal</keyword>
<organism evidence="3 4">
    <name type="scientific">Candidatus Dactylopiibacterium carminicum</name>
    <dbReference type="NCBI Taxonomy" id="857335"/>
    <lineage>
        <taxon>Bacteria</taxon>
        <taxon>Pseudomonadati</taxon>
        <taxon>Pseudomonadota</taxon>
        <taxon>Betaproteobacteria</taxon>
        <taxon>Rhodocyclales</taxon>
        <taxon>Rhodocyclaceae</taxon>
        <taxon>Candidatus Dactylopiibacterium</taxon>
    </lineage>
</organism>
<evidence type="ECO:0000313" key="3">
    <source>
        <dbReference type="EMBL" id="PAS93418.1"/>
    </source>
</evidence>